<dbReference type="Proteomes" id="UP000002770">
    <property type="component" value="Unassembled WGS sequence"/>
</dbReference>
<dbReference type="InParanoid" id="G9EPM2"/>
<accession>G9EPM2</accession>
<feature type="transmembrane region" description="Helical" evidence="1">
    <location>
        <begin position="340"/>
        <end position="358"/>
    </location>
</feature>
<proteinExistence type="predicted"/>
<dbReference type="RefSeq" id="WP_006871141.1">
    <property type="nucleotide sequence ID" value="NZ_JH413824.1"/>
</dbReference>
<dbReference type="AlphaFoldDB" id="G9EPM2"/>
<keyword evidence="1" id="KW-0472">Membrane</keyword>
<feature type="transmembrane region" description="Helical" evidence="1">
    <location>
        <begin position="128"/>
        <end position="148"/>
    </location>
</feature>
<feature type="transmembrane region" description="Helical" evidence="1">
    <location>
        <begin position="258"/>
        <end position="282"/>
    </location>
</feature>
<organism evidence="2 3">
    <name type="scientific">Legionella drancourtii LLAP12</name>
    <dbReference type="NCBI Taxonomy" id="658187"/>
    <lineage>
        <taxon>Bacteria</taxon>
        <taxon>Pseudomonadati</taxon>
        <taxon>Pseudomonadota</taxon>
        <taxon>Gammaproteobacteria</taxon>
        <taxon>Legionellales</taxon>
        <taxon>Legionellaceae</taxon>
        <taxon>Legionella</taxon>
    </lineage>
</organism>
<name>G9EPM2_9GAMM</name>
<reference evidence="2 3" key="1">
    <citation type="journal article" date="2011" name="BMC Genomics">
        <title>Insight into cross-talk between intra-amoebal pathogens.</title>
        <authorList>
            <person name="Gimenez G."/>
            <person name="Bertelli C."/>
            <person name="Moliner C."/>
            <person name="Robert C."/>
            <person name="Raoult D."/>
            <person name="Fournier P.E."/>
            <person name="Greub G."/>
        </authorList>
    </citation>
    <scope>NUCLEOTIDE SEQUENCE [LARGE SCALE GENOMIC DNA]</scope>
    <source>
        <strain evidence="2 3">LLAP12</strain>
    </source>
</reference>
<evidence type="ECO:0000256" key="1">
    <source>
        <dbReference type="SAM" id="Phobius"/>
    </source>
</evidence>
<protein>
    <recommendedName>
        <fullName evidence="4">Transmembrane protein</fullName>
    </recommendedName>
</protein>
<feature type="transmembrane region" description="Helical" evidence="1">
    <location>
        <begin position="60"/>
        <end position="83"/>
    </location>
</feature>
<dbReference type="HOGENOM" id="CLU_496769_0_0_6"/>
<keyword evidence="3" id="KW-1185">Reference proteome</keyword>
<feature type="transmembrane region" description="Helical" evidence="1">
    <location>
        <begin position="364"/>
        <end position="385"/>
    </location>
</feature>
<sequence length="548" mass="58738">MAATELKVFSEADAEYTVNNQTEAYRVRYIELTKAIAGAFLGCIYYLLTRTTTLTGSPLVMVGSTLANFISWVIGEQLIHRLCVYFKLYTATKSKNPLYRNFKTLASVGFSLGIILAIVFSSSMDIKLEVSICSASVGFILGLFAFAFRHYRQSRPIVAADKKNIDAQVGTEGWSKYSKLALTFGTSIGQSIGGYIAYVGGYDAIHSWNTITLYGAIAAIISFLSVIILVPIINYLTRDATKMGLFVVKDKDVFNSNYIRTGMTLGVAIGTILGSLLGPLLFTGLSVSLGIAVGTGVCSIIFGITLGIYGHKLSLYLQNNWGIPVQTDNSWSYASRNTSYVFGFLGTAIACLLCPGAALLQSAAIGAAISGLAGWFVGIGVIWKARQVEAIEKKSTVPWTQRISSGATRGSIIGAFFGLILALTLCTGGSLGLVGLITLSSALGGILGSLKEGIDDTTAKELIEKMLFEDNSYAPIMAVATKNVPSPSIINTNQGQESSSTVDQYSHYSSNGSLLFFSSNPVNVAQEILETHENSPARNSIENRNCWL</sequence>
<feature type="transmembrane region" description="Helical" evidence="1">
    <location>
        <begin position="29"/>
        <end position="48"/>
    </location>
</feature>
<dbReference type="EMBL" id="JH413824">
    <property type="protein sequence ID" value="EHL30795.1"/>
    <property type="molecule type" value="Genomic_DNA"/>
</dbReference>
<evidence type="ECO:0008006" key="4">
    <source>
        <dbReference type="Google" id="ProtNLM"/>
    </source>
</evidence>
<feature type="transmembrane region" description="Helical" evidence="1">
    <location>
        <begin position="288"/>
        <end position="309"/>
    </location>
</feature>
<keyword evidence="1" id="KW-1133">Transmembrane helix</keyword>
<evidence type="ECO:0000313" key="2">
    <source>
        <dbReference type="EMBL" id="EHL30795.1"/>
    </source>
</evidence>
<feature type="transmembrane region" description="Helical" evidence="1">
    <location>
        <begin position="406"/>
        <end position="425"/>
    </location>
</feature>
<feature type="transmembrane region" description="Helical" evidence="1">
    <location>
        <begin position="180"/>
        <end position="199"/>
    </location>
</feature>
<dbReference type="OrthoDB" id="9817889at2"/>
<feature type="transmembrane region" description="Helical" evidence="1">
    <location>
        <begin position="211"/>
        <end position="237"/>
    </location>
</feature>
<keyword evidence="1" id="KW-0812">Transmembrane</keyword>
<feature type="transmembrane region" description="Helical" evidence="1">
    <location>
        <begin position="104"/>
        <end position="122"/>
    </location>
</feature>
<gene>
    <name evidence="2" type="ORF">LDG_7224</name>
</gene>
<evidence type="ECO:0000313" key="3">
    <source>
        <dbReference type="Proteomes" id="UP000002770"/>
    </source>
</evidence>